<protein>
    <submittedName>
        <fullName evidence="1">Uncharacterized protein</fullName>
    </submittedName>
</protein>
<dbReference type="RefSeq" id="WP_313321696.1">
    <property type="nucleotide sequence ID" value="NZ_CP134878.1"/>
</dbReference>
<sequence>MKKSFAIILLGLLVSGIGYSQKTYTFEYKIHPERTYVLEMDIASNNETTVSDVLTKNESLSKVRRTTTTKAANAEGLFPTIMAFDDVRMLNEGKEVLSPLSYTIIEGLMAEDNKFKIDTIINPKLDKVTRDALKTVFKDLKPEIDFPKKPMKIGDAFSLDSPLTVPVNGQKIKLLMTKTYTLKGVLNGIAEFSIKMNFALAMSNENITAIGDGGGVVLFNIAENQVVKDDTHYTVNIKVKTPTGVELGYVNAKAKKNTVIN</sequence>
<evidence type="ECO:0000313" key="3">
    <source>
        <dbReference type="Proteomes" id="UP001304515"/>
    </source>
</evidence>
<gene>
    <name evidence="2" type="ORF">RN605_01775</name>
    <name evidence="1" type="ORF">RN608_08475</name>
</gene>
<dbReference type="EMBL" id="CP134878">
    <property type="protein sequence ID" value="WNM18046.1"/>
    <property type="molecule type" value="Genomic_DNA"/>
</dbReference>
<keyword evidence="3" id="KW-1185">Reference proteome</keyword>
<accession>A0AA96J4I4</accession>
<accession>A0AA96F0X1</accession>
<evidence type="ECO:0000313" key="2">
    <source>
        <dbReference type="EMBL" id="WNM22098.1"/>
    </source>
</evidence>
<dbReference type="KEGG" id="fcj:RN605_01775"/>
<proteinExistence type="predicted"/>
<organism evidence="1">
    <name type="scientific">Flavobacterium capsici</name>
    <dbReference type="NCBI Taxonomy" id="3075618"/>
    <lineage>
        <taxon>Bacteria</taxon>
        <taxon>Pseudomonadati</taxon>
        <taxon>Bacteroidota</taxon>
        <taxon>Flavobacteriia</taxon>
        <taxon>Flavobacteriales</taxon>
        <taxon>Flavobacteriaceae</taxon>
        <taxon>Flavobacterium</taxon>
    </lineage>
</organism>
<dbReference type="AlphaFoldDB" id="A0AA96J4I4"/>
<evidence type="ECO:0000313" key="1">
    <source>
        <dbReference type="EMBL" id="WNM18046.1"/>
    </source>
</evidence>
<dbReference type="Proteomes" id="UP001304515">
    <property type="component" value="Chromosome"/>
</dbReference>
<dbReference type="EMBL" id="CP134890">
    <property type="protein sequence ID" value="WNM22098.1"/>
    <property type="molecule type" value="Genomic_DNA"/>
</dbReference>
<name>A0AA96J4I4_9FLAO</name>
<reference evidence="1 3" key="1">
    <citation type="submission" date="2023-09" db="EMBL/GenBank/DDBJ databases">
        <title>Flavobacterium sp. a novel bacteria isolate from Pepper rhizosphere.</title>
        <authorList>
            <person name="Peng Y."/>
            <person name="Lee J."/>
        </authorList>
    </citation>
    <scope>NUCLEOTIDE SEQUENCE</scope>
    <source>
        <strain evidence="1">PMR2A8</strain>
        <strain evidence="2 3">PMTSA4</strain>
    </source>
</reference>